<comment type="caution">
    <text evidence="7">The sequence shown here is derived from an EMBL/GenBank/DDBJ whole genome shotgun (WGS) entry which is preliminary data.</text>
</comment>
<evidence type="ECO:0000256" key="1">
    <source>
        <dbReference type="ARBA" id="ARBA00001974"/>
    </source>
</evidence>
<dbReference type="SUPFAM" id="SSF51905">
    <property type="entry name" value="FAD/NAD(P)-binding domain"/>
    <property type="match status" value="1"/>
</dbReference>
<protein>
    <submittedName>
        <fullName evidence="7">NAD(P)/FAD-dependent oxidoreductase</fullName>
    </submittedName>
</protein>
<dbReference type="Gene3D" id="3.30.9.10">
    <property type="entry name" value="D-Amino Acid Oxidase, subunit A, domain 2"/>
    <property type="match status" value="1"/>
</dbReference>
<dbReference type="Proteomes" id="UP000323258">
    <property type="component" value="Unassembled WGS sequence"/>
</dbReference>
<dbReference type="Pfam" id="PF01266">
    <property type="entry name" value="DAO"/>
    <property type="match status" value="1"/>
</dbReference>
<evidence type="ECO:0000256" key="3">
    <source>
        <dbReference type="ARBA" id="ARBA00022827"/>
    </source>
</evidence>
<reference evidence="7 8" key="1">
    <citation type="submission" date="2019-08" db="EMBL/GenBank/DDBJ databases">
        <authorList>
            <person name="Seo Y.L."/>
        </authorList>
    </citation>
    <scope>NUCLEOTIDE SEQUENCE [LARGE SCALE GENOMIC DNA]</scope>
    <source>
        <strain evidence="7 8">MaA-C15</strain>
    </source>
</reference>
<dbReference type="PANTHER" id="PTHR43104:SF4">
    <property type="entry name" value="L-2-HYDROXYGLUTARATE DEHYDROGENASE, MITOCHONDRIAL"/>
    <property type="match status" value="1"/>
</dbReference>
<evidence type="ECO:0000259" key="6">
    <source>
        <dbReference type="Pfam" id="PF01266"/>
    </source>
</evidence>
<evidence type="ECO:0000313" key="7">
    <source>
        <dbReference type="EMBL" id="TYR31520.1"/>
    </source>
</evidence>
<gene>
    <name evidence="7" type="ORF">FY036_14695</name>
</gene>
<comment type="similarity">
    <text evidence="5">Belongs to the L2HGDH family.</text>
</comment>
<evidence type="ECO:0000256" key="4">
    <source>
        <dbReference type="ARBA" id="ARBA00023002"/>
    </source>
</evidence>
<evidence type="ECO:0000256" key="5">
    <source>
        <dbReference type="ARBA" id="ARBA00037941"/>
    </source>
</evidence>
<name>A0A5D4GYB5_9HYPH</name>
<organism evidence="7 8">
    <name type="scientific">Neoaquamicrobium microcysteis</name>
    <dbReference type="NCBI Taxonomy" id="2682781"/>
    <lineage>
        <taxon>Bacteria</taxon>
        <taxon>Pseudomonadati</taxon>
        <taxon>Pseudomonadota</taxon>
        <taxon>Alphaproteobacteria</taxon>
        <taxon>Hyphomicrobiales</taxon>
        <taxon>Phyllobacteriaceae</taxon>
        <taxon>Neoaquamicrobium</taxon>
    </lineage>
</organism>
<reference evidence="7 8" key="2">
    <citation type="submission" date="2019-09" db="EMBL/GenBank/DDBJ databases">
        <title>Mesorhizobium sp. MaA-C15 isolated from Microcystis aeruginosa.</title>
        <authorList>
            <person name="Jeong S.E."/>
            <person name="Jin H.M."/>
            <person name="Jeon C.O."/>
        </authorList>
    </citation>
    <scope>NUCLEOTIDE SEQUENCE [LARGE SCALE GENOMIC DNA]</scope>
    <source>
        <strain evidence="7 8">MaA-C15</strain>
    </source>
</reference>
<evidence type="ECO:0000256" key="2">
    <source>
        <dbReference type="ARBA" id="ARBA00022630"/>
    </source>
</evidence>
<keyword evidence="8" id="KW-1185">Reference proteome</keyword>
<dbReference type="InterPro" id="IPR036188">
    <property type="entry name" value="FAD/NAD-bd_sf"/>
</dbReference>
<sequence length="363" mass="38254">MDIDIDCIVIGAGVVGLAVARTLALHGREVIVLEAAPAIGTGISSRNSEVIHAGLYYAPDSRKARHCVRGRSMLYAYCETRGIPHKRLGKLVVAREESEVAALEAVAARAARNGVDDLRFVDRAQIAALEPALSSHAALHSPSTGIIDTHALMLSLLGELEDNGAALALDTPVVSGEVWEGGVEIVTGGAEPARIVARCVVNCAGLAATDVASRVAGLAAPPPQIRFAKGNYFGMTGRVPFSRLVYPVPEPGGLGVHLTLDMGGRARFGPDVEWIDEIDFHVDPARATPFYEAIRRYWPGLPEGSLYPDYCGIRPKPVEGDGDFIIDVATPGIICLYGIESPGLTSALSIADEVASAADEVFG</sequence>
<dbReference type="InterPro" id="IPR006076">
    <property type="entry name" value="FAD-dep_OxRdtase"/>
</dbReference>
<dbReference type="GO" id="GO:0047545">
    <property type="term" value="F:(S)-2-hydroxyglutarate dehydrogenase activity"/>
    <property type="evidence" value="ECO:0007669"/>
    <property type="project" value="TreeGrafter"/>
</dbReference>
<dbReference type="Gene3D" id="3.50.50.60">
    <property type="entry name" value="FAD/NAD(P)-binding domain"/>
    <property type="match status" value="1"/>
</dbReference>
<feature type="domain" description="FAD dependent oxidoreductase" evidence="6">
    <location>
        <begin position="6"/>
        <end position="356"/>
    </location>
</feature>
<dbReference type="AlphaFoldDB" id="A0A5D4GYB5"/>
<keyword evidence="3" id="KW-0274">FAD</keyword>
<dbReference type="OrthoDB" id="9801699at2"/>
<comment type="cofactor">
    <cofactor evidence="1">
        <name>FAD</name>
        <dbReference type="ChEBI" id="CHEBI:57692"/>
    </cofactor>
</comment>
<dbReference type="EMBL" id="VSZS01000064">
    <property type="protein sequence ID" value="TYR31520.1"/>
    <property type="molecule type" value="Genomic_DNA"/>
</dbReference>
<proteinExistence type="inferred from homology"/>
<accession>A0A5D4GYB5</accession>
<keyword evidence="4" id="KW-0560">Oxidoreductase</keyword>
<keyword evidence="2" id="KW-0285">Flavoprotein</keyword>
<evidence type="ECO:0000313" key="8">
    <source>
        <dbReference type="Proteomes" id="UP000323258"/>
    </source>
</evidence>
<dbReference type="PANTHER" id="PTHR43104">
    <property type="entry name" value="L-2-HYDROXYGLUTARATE DEHYDROGENASE, MITOCHONDRIAL"/>
    <property type="match status" value="1"/>
</dbReference>